<dbReference type="PaxDb" id="39947-A0A0P0XET0"/>
<sequence length="160" mass="17351">MWEWGLHVSETSFSSLSLSLPLSAVAVGGAAQACCEQGATQHAGRVDRRRACSEQGAGRNSIAAATEVVQVPTASIWVVRGRPTQWAASSPTTTQTSELWEWRWRWRWSRNRRGRRCVEGVLFILSSTILLLYTDLLFAGSSGSPLSSPSSSSSSHAVNS</sequence>
<reference evidence="3 4" key="3">
    <citation type="journal article" date="2013" name="Rice">
        <title>Improvement of the Oryza sativa Nipponbare reference genome using next generation sequence and optical map data.</title>
        <authorList>
            <person name="Kawahara Y."/>
            <person name="de la Bastide M."/>
            <person name="Hamilton J.P."/>
            <person name="Kanamori H."/>
            <person name="McCombie W.R."/>
            <person name="Ouyang S."/>
            <person name="Schwartz D.C."/>
            <person name="Tanaka T."/>
            <person name="Wu J."/>
            <person name="Zhou S."/>
            <person name="Childs K.L."/>
            <person name="Davidson R.M."/>
            <person name="Lin H."/>
            <person name="Quesada-Ocampo L."/>
            <person name="Vaillancourt B."/>
            <person name="Sakai H."/>
            <person name="Lee S.S."/>
            <person name="Kim J."/>
            <person name="Numa H."/>
            <person name="Itoh T."/>
            <person name="Buell C.R."/>
            <person name="Matsumoto T."/>
        </authorList>
    </citation>
    <scope>NUCLEOTIDE SEQUENCE [LARGE SCALE GENOMIC DNA]</scope>
    <source>
        <strain evidence="4">cv. Nipponbare</strain>
    </source>
</reference>
<feature type="transmembrane region" description="Helical" evidence="1">
    <location>
        <begin position="117"/>
        <end position="139"/>
    </location>
</feature>
<organism evidence="3 4">
    <name type="scientific">Oryza sativa subsp. japonica</name>
    <name type="common">Rice</name>
    <dbReference type="NCBI Taxonomy" id="39947"/>
    <lineage>
        <taxon>Eukaryota</taxon>
        <taxon>Viridiplantae</taxon>
        <taxon>Streptophyta</taxon>
        <taxon>Embryophyta</taxon>
        <taxon>Tracheophyta</taxon>
        <taxon>Spermatophyta</taxon>
        <taxon>Magnoliopsida</taxon>
        <taxon>Liliopsida</taxon>
        <taxon>Poales</taxon>
        <taxon>Poaceae</taxon>
        <taxon>BOP clade</taxon>
        <taxon>Oryzoideae</taxon>
        <taxon>Oryzeae</taxon>
        <taxon>Oryzinae</taxon>
        <taxon>Oryza</taxon>
        <taxon>Oryza sativa</taxon>
    </lineage>
</organism>
<feature type="chain" id="PRO_5006057071" evidence="2">
    <location>
        <begin position="27"/>
        <end position="160"/>
    </location>
</feature>
<dbReference type="Proteomes" id="UP000059680">
    <property type="component" value="Chromosome 8"/>
</dbReference>
<name>A0A0P0XET0_ORYSJ</name>
<gene>
    <name evidence="3" type="ordered locus">Os08g0345600</name>
    <name evidence="3" type="ORF">OSNPB_080345600</name>
</gene>
<dbReference type="AlphaFoldDB" id="A0A0P0XET0"/>
<evidence type="ECO:0000313" key="4">
    <source>
        <dbReference type="Proteomes" id="UP000059680"/>
    </source>
</evidence>
<reference evidence="4" key="1">
    <citation type="journal article" date="2005" name="Nature">
        <title>The map-based sequence of the rice genome.</title>
        <authorList>
            <consortium name="International rice genome sequencing project (IRGSP)"/>
            <person name="Matsumoto T."/>
            <person name="Wu J."/>
            <person name="Kanamori H."/>
            <person name="Katayose Y."/>
            <person name="Fujisawa M."/>
            <person name="Namiki N."/>
            <person name="Mizuno H."/>
            <person name="Yamamoto K."/>
            <person name="Antonio B.A."/>
            <person name="Baba T."/>
            <person name="Sakata K."/>
            <person name="Nagamura Y."/>
            <person name="Aoki H."/>
            <person name="Arikawa K."/>
            <person name="Arita K."/>
            <person name="Bito T."/>
            <person name="Chiden Y."/>
            <person name="Fujitsuka N."/>
            <person name="Fukunaka R."/>
            <person name="Hamada M."/>
            <person name="Harada C."/>
            <person name="Hayashi A."/>
            <person name="Hijishita S."/>
            <person name="Honda M."/>
            <person name="Hosokawa S."/>
            <person name="Ichikawa Y."/>
            <person name="Idonuma A."/>
            <person name="Iijima M."/>
            <person name="Ikeda M."/>
            <person name="Ikeno M."/>
            <person name="Ito K."/>
            <person name="Ito S."/>
            <person name="Ito T."/>
            <person name="Ito Y."/>
            <person name="Ito Y."/>
            <person name="Iwabuchi A."/>
            <person name="Kamiya K."/>
            <person name="Karasawa W."/>
            <person name="Kurita K."/>
            <person name="Katagiri S."/>
            <person name="Kikuta A."/>
            <person name="Kobayashi H."/>
            <person name="Kobayashi N."/>
            <person name="Machita K."/>
            <person name="Maehara T."/>
            <person name="Masukawa M."/>
            <person name="Mizubayashi T."/>
            <person name="Mukai Y."/>
            <person name="Nagasaki H."/>
            <person name="Nagata Y."/>
            <person name="Naito S."/>
            <person name="Nakashima M."/>
            <person name="Nakama Y."/>
            <person name="Nakamichi Y."/>
            <person name="Nakamura M."/>
            <person name="Meguro A."/>
            <person name="Negishi M."/>
            <person name="Ohta I."/>
            <person name="Ohta T."/>
            <person name="Okamoto M."/>
            <person name="Ono N."/>
            <person name="Saji S."/>
            <person name="Sakaguchi M."/>
            <person name="Sakai K."/>
            <person name="Shibata M."/>
            <person name="Shimokawa T."/>
            <person name="Song J."/>
            <person name="Takazaki Y."/>
            <person name="Terasawa K."/>
            <person name="Tsugane M."/>
            <person name="Tsuji K."/>
            <person name="Ueda S."/>
            <person name="Waki K."/>
            <person name="Yamagata H."/>
            <person name="Yamamoto M."/>
            <person name="Yamamoto S."/>
            <person name="Yamane H."/>
            <person name="Yoshiki S."/>
            <person name="Yoshihara R."/>
            <person name="Yukawa K."/>
            <person name="Zhong H."/>
            <person name="Yano M."/>
            <person name="Yuan Q."/>
            <person name="Ouyang S."/>
            <person name="Liu J."/>
            <person name="Jones K.M."/>
            <person name="Gansberger K."/>
            <person name="Moffat K."/>
            <person name="Hill J."/>
            <person name="Bera J."/>
            <person name="Fadrosh D."/>
            <person name="Jin S."/>
            <person name="Johri S."/>
            <person name="Kim M."/>
            <person name="Overton L."/>
            <person name="Reardon M."/>
            <person name="Tsitrin T."/>
            <person name="Vuong H."/>
            <person name="Weaver B."/>
            <person name="Ciecko A."/>
            <person name="Tallon L."/>
            <person name="Jackson J."/>
            <person name="Pai G."/>
            <person name="Aken S.V."/>
            <person name="Utterback T."/>
            <person name="Reidmuller S."/>
            <person name="Feldblyum T."/>
            <person name="Hsiao J."/>
            <person name="Zismann V."/>
            <person name="Iobst S."/>
            <person name="de Vazeille A.R."/>
            <person name="Buell C.R."/>
            <person name="Ying K."/>
            <person name="Li Y."/>
            <person name="Lu T."/>
            <person name="Huang Y."/>
            <person name="Zhao Q."/>
            <person name="Feng Q."/>
            <person name="Zhang L."/>
            <person name="Zhu J."/>
            <person name="Weng Q."/>
            <person name="Mu J."/>
            <person name="Lu Y."/>
            <person name="Fan D."/>
            <person name="Liu Y."/>
            <person name="Guan J."/>
            <person name="Zhang Y."/>
            <person name="Yu S."/>
            <person name="Liu X."/>
            <person name="Zhang Y."/>
            <person name="Hong G."/>
            <person name="Han B."/>
            <person name="Choisne N."/>
            <person name="Demange N."/>
            <person name="Orjeda G."/>
            <person name="Samain S."/>
            <person name="Cattolico L."/>
            <person name="Pelletier E."/>
            <person name="Couloux A."/>
            <person name="Segurens B."/>
            <person name="Wincker P."/>
            <person name="D'Hont A."/>
            <person name="Scarpelli C."/>
            <person name="Weissenbach J."/>
            <person name="Salanoubat M."/>
            <person name="Quetier F."/>
            <person name="Yu Y."/>
            <person name="Kim H.R."/>
            <person name="Rambo T."/>
            <person name="Currie J."/>
            <person name="Collura K."/>
            <person name="Luo M."/>
            <person name="Yang T."/>
            <person name="Ammiraju J.S.S."/>
            <person name="Engler F."/>
            <person name="Soderlund C."/>
            <person name="Wing R.A."/>
            <person name="Palmer L.E."/>
            <person name="de la Bastide M."/>
            <person name="Spiegel L."/>
            <person name="Nascimento L."/>
            <person name="Zutavern T."/>
            <person name="O'Shaughnessy A."/>
            <person name="Dike S."/>
            <person name="Dedhia N."/>
            <person name="Preston R."/>
            <person name="Balija V."/>
            <person name="McCombie W.R."/>
            <person name="Chow T."/>
            <person name="Chen H."/>
            <person name="Chung M."/>
            <person name="Chen C."/>
            <person name="Shaw J."/>
            <person name="Wu H."/>
            <person name="Hsiao K."/>
            <person name="Chao Y."/>
            <person name="Chu M."/>
            <person name="Cheng C."/>
            <person name="Hour A."/>
            <person name="Lee P."/>
            <person name="Lin S."/>
            <person name="Lin Y."/>
            <person name="Liou J."/>
            <person name="Liu S."/>
            <person name="Hsing Y."/>
            <person name="Raghuvanshi S."/>
            <person name="Mohanty A."/>
            <person name="Bharti A.K."/>
            <person name="Gaur A."/>
            <person name="Gupta V."/>
            <person name="Kumar D."/>
            <person name="Ravi V."/>
            <person name="Vij S."/>
            <person name="Kapur A."/>
            <person name="Khurana P."/>
            <person name="Khurana P."/>
            <person name="Khurana J.P."/>
            <person name="Tyagi A.K."/>
            <person name="Gaikwad K."/>
            <person name="Singh A."/>
            <person name="Dalal V."/>
            <person name="Srivastava S."/>
            <person name="Dixit A."/>
            <person name="Pal A.K."/>
            <person name="Ghazi I.A."/>
            <person name="Yadav M."/>
            <person name="Pandit A."/>
            <person name="Bhargava A."/>
            <person name="Sureshbabu K."/>
            <person name="Batra K."/>
            <person name="Sharma T.R."/>
            <person name="Mohapatra T."/>
            <person name="Singh N.K."/>
            <person name="Messing J."/>
            <person name="Nelson A.B."/>
            <person name="Fuks G."/>
            <person name="Kavchok S."/>
            <person name="Keizer G."/>
            <person name="Linton E."/>
            <person name="Llaca V."/>
            <person name="Song R."/>
            <person name="Tanyolac B."/>
            <person name="Young S."/>
            <person name="Ho-Il K."/>
            <person name="Hahn J.H."/>
            <person name="Sangsakoo G."/>
            <person name="Vanavichit A."/>
            <person name="de Mattos Luiz.A.T."/>
            <person name="Zimmer P.D."/>
            <person name="Malone G."/>
            <person name="Dellagostin O."/>
            <person name="de Oliveira A.C."/>
            <person name="Bevan M."/>
            <person name="Bancroft I."/>
            <person name="Minx P."/>
            <person name="Cordum H."/>
            <person name="Wilson R."/>
            <person name="Cheng Z."/>
            <person name="Jin W."/>
            <person name="Jiang J."/>
            <person name="Leong S.A."/>
            <person name="Iwama H."/>
            <person name="Gojobori T."/>
            <person name="Itoh T."/>
            <person name="Niimura Y."/>
            <person name="Fujii Y."/>
            <person name="Habara T."/>
            <person name="Sakai H."/>
            <person name="Sato Y."/>
            <person name="Wilson G."/>
            <person name="Kumar K."/>
            <person name="McCouch S."/>
            <person name="Juretic N."/>
            <person name="Hoen D."/>
            <person name="Wright S."/>
            <person name="Bruskiewich R."/>
            <person name="Bureau T."/>
            <person name="Miyao A."/>
            <person name="Hirochika H."/>
            <person name="Nishikawa T."/>
            <person name="Kadowaki K."/>
            <person name="Sugiura M."/>
            <person name="Burr B."/>
            <person name="Sasaki T."/>
        </authorList>
    </citation>
    <scope>NUCLEOTIDE SEQUENCE [LARGE SCALE GENOMIC DNA]</scope>
    <source>
        <strain evidence="4">cv. Nipponbare</strain>
    </source>
</reference>
<reference evidence="3 4" key="2">
    <citation type="journal article" date="2013" name="Plant Cell Physiol.">
        <title>Rice Annotation Project Database (RAP-DB): an integrative and interactive database for rice genomics.</title>
        <authorList>
            <person name="Sakai H."/>
            <person name="Lee S.S."/>
            <person name="Tanaka T."/>
            <person name="Numa H."/>
            <person name="Kim J."/>
            <person name="Kawahara Y."/>
            <person name="Wakimoto H."/>
            <person name="Yang C.C."/>
            <person name="Iwamoto M."/>
            <person name="Abe T."/>
            <person name="Yamada Y."/>
            <person name="Muto A."/>
            <person name="Inokuchi H."/>
            <person name="Ikemura T."/>
            <person name="Matsumoto T."/>
            <person name="Sasaki T."/>
            <person name="Itoh T."/>
        </authorList>
    </citation>
    <scope>NUCLEOTIDE SEQUENCE [LARGE SCALE GENOMIC DNA]</scope>
    <source>
        <strain evidence="4">cv. Nipponbare</strain>
    </source>
</reference>
<keyword evidence="4" id="KW-1185">Reference proteome</keyword>
<keyword evidence="1" id="KW-0472">Membrane</keyword>
<evidence type="ECO:0000313" key="3">
    <source>
        <dbReference type="EMBL" id="BAT05031.1"/>
    </source>
</evidence>
<keyword evidence="2" id="KW-0732">Signal</keyword>
<dbReference type="InParanoid" id="A0A0P0XET0"/>
<feature type="signal peptide" evidence="2">
    <location>
        <begin position="1"/>
        <end position="26"/>
    </location>
</feature>
<evidence type="ECO:0000256" key="1">
    <source>
        <dbReference type="SAM" id="Phobius"/>
    </source>
</evidence>
<accession>A0A0P0XET0</accession>
<keyword evidence="1" id="KW-1133">Transmembrane helix</keyword>
<dbReference type="EMBL" id="AP014964">
    <property type="protein sequence ID" value="BAT05031.1"/>
    <property type="molecule type" value="Genomic_DNA"/>
</dbReference>
<proteinExistence type="predicted"/>
<keyword evidence="1" id="KW-0812">Transmembrane</keyword>
<protein>
    <submittedName>
        <fullName evidence="3">Os08g0345600 protein</fullName>
    </submittedName>
</protein>
<evidence type="ECO:0000256" key="2">
    <source>
        <dbReference type="SAM" id="SignalP"/>
    </source>
</evidence>